<keyword evidence="1 5" id="KW-0732">Signal</keyword>
<evidence type="ECO:0000256" key="3">
    <source>
        <dbReference type="ARBA" id="ARBA00023157"/>
    </source>
</evidence>
<dbReference type="InterPro" id="IPR007110">
    <property type="entry name" value="Ig-like_dom"/>
</dbReference>
<feature type="domain" description="Ig-like" evidence="6">
    <location>
        <begin position="230"/>
        <end position="315"/>
    </location>
</feature>
<dbReference type="CDD" id="cd00063">
    <property type="entry name" value="FN3"/>
    <property type="match status" value="2"/>
</dbReference>
<dbReference type="PANTHER" id="PTHR12231:SF253">
    <property type="entry name" value="DPR-INTERACTING PROTEIN ETA, ISOFORM B-RELATED"/>
    <property type="match status" value="1"/>
</dbReference>
<feature type="domain" description="Ig-like" evidence="6">
    <location>
        <begin position="344"/>
        <end position="447"/>
    </location>
</feature>
<dbReference type="Gene3D" id="2.60.40.10">
    <property type="entry name" value="Immunoglobulins"/>
    <property type="match status" value="7"/>
</dbReference>
<dbReference type="Pfam" id="PF00041">
    <property type="entry name" value="fn3"/>
    <property type="match status" value="1"/>
</dbReference>
<keyword evidence="2" id="KW-0677">Repeat</keyword>
<dbReference type="AlphaFoldDB" id="A0A1S8WIF4"/>
<keyword evidence="3" id="KW-1015">Disulfide bond</keyword>
<evidence type="ECO:0000256" key="5">
    <source>
        <dbReference type="SAM" id="SignalP"/>
    </source>
</evidence>
<reference evidence="8 9" key="1">
    <citation type="submission" date="2015-03" db="EMBL/GenBank/DDBJ databases">
        <title>Draft genome of the nematode, Opisthorchis viverrini.</title>
        <authorList>
            <person name="Mitreva M."/>
        </authorList>
    </citation>
    <scope>NUCLEOTIDE SEQUENCE [LARGE SCALE GENOMIC DNA]</scope>
    <source>
        <strain evidence="8">Khon Kaen</strain>
    </source>
</reference>
<feature type="domain" description="Fibronectin type-III" evidence="7">
    <location>
        <begin position="669"/>
        <end position="788"/>
    </location>
</feature>
<gene>
    <name evidence="8" type="ORF">X801_10004</name>
</gene>
<dbReference type="SMART" id="SM00408">
    <property type="entry name" value="IGc2"/>
    <property type="match status" value="4"/>
</dbReference>
<name>A0A1S8WIF4_OPIVI</name>
<feature type="domain" description="Fibronectin type-III" evidence="7">
    <location>
        <begin position="562"/>
        <end position="668"/>
    </location>
</feature>
<keyword evidence="4" id="KW-0393">Immunoglobulin domain</keyword>
<dbReference type="InterPro" id="IPR003598">
    <property type="entry name" value="Ig_sub2"/>
</dbReference>
<dbReference type="InterPro" id="IPR051170">
    <property type="entry name" value="Neural/epithelial_adhesion"/>
</dbReference>
<evidence type="ECO:0000313" key="9">
    <source>
        <dbReference type="Proteomes" id="UP000243686"/>
    </source>
</evidence>
<dbReference type="PANTHER" id="PTHR12231">
    <property type="entry name" value="CTX-RELATED TYPE I TRANSMEMBRANE PROTEIN"/>
    <property type="match status" value="1"/>
</dbReference>
<dbReference type="InterPro" id="IPR036179">
    <property type="entry name" value="Ig-like_dom_sf"/>
</dbReference>
<dbReference type="SUPFAM" id="SSF48726">
    <property type="entry name" value="Immunoglobulin"/>
    <property type="match status" value="5"/>
</dbReference>
<dbReference type="SUPFAM" id="SSF49265">
    <property type="entry name" value="Fibronectin type III"/>
    <property type="match status" value="1"/>
</dbReference>
<dbReference type="InterPro" id="IPR003599">
    <property type="entry name" value="Ig_sub"/>
</dbReference>
<feature type="non-terminal residue" evidence="8">
    <location>
        <position position="963"/>
    </location>
</feature>
<keyword evidence="9" id="KW-1185">Reference proteome</keyword>
<evidence type="ECO:0000256" key="4">
    <source>
        <dbReference type="ARBA" id="ARBA00023319"/>
    </source>
</evidence>
<evidence type="ECO:0000259" key="6">
    <source>
        <dbReference type="PROSITE" id="PS50835"/>
    </source>
</evidence>
<protein>
    <submittedName>
        <fullName evidence="8">Immunoglobulin domain protein</fullName>
    </submittedName>
</protein>
<feature type="domain" description="Ig-like" evidence="6">
    <location>
        <begin position="20"/>
        <end position="127"/>
    </location>
</feature>
<dbReference type="Pfam" id="PF07679">
    <property type="entry name" value="I-set"/>
    <property type="match status" value="1"/>
</dbReference>
<dbReference type="SMART" id="SM00060">
    <property type="entry name" value="FN3"/>
    <property type="match status" value="2"/>
</dbReference>
<dbReference type="SMART" id="SM00409">
    <property type="entry name" value="IG"/>
    <property type="match status" value="4"/>
</dbReference>
<feature type="domain" description="Ig-like" evidence="6">
    <location>
        <begin position="452"/>
        <end position="561"/>
    </location>
</feature>
<sequence length="963" mass="109998">MRHGGVLFWICILIVQESRTKMLYIEGTDSSKRIFVQSGENLALTCVYTGFFTSGIDFEWFIPSLPNEPVTSNAKTNVYWQDEINKKKFVLLVRSISTDDSGRYTCRMGRQDGDRFLEMARAETEVTVERSIITTDCPNEQWIPSRSGNRTTPFQESVLIRCVIQALPPPLIHWRFRGKELSTGPHYTTSVSGLRIYGPTEADGGLYTVIARQPKHTAVFDIQVRVFSRPRISHGPVILGPYKDAVVSDREAYLQCLASGYPTPTVHWYRSNDPQTELQRLDPHKYFVNTNSQVGTLRIARAQYPDDSDTYICRAMVSVPAMYERWSNDVIDEARLKVNVTLSPRLIRLTTMDRFVDKGDTVTVQCKVRATDPLKLYYEKFGSNRSFAPGVQPNDPRIKVWMEIDQEDQLNHNLYLTIQNTTHEDTWNYTCHAHNAGDSRFWNTTIRVVERPQMIPAIGLPSTDERGLLRFGWRHNATNLSCSSFGMPHPTWTWYRRGEQILNAVNSTFTIISWDHWNWSQSWLQVRPCRHTEHFIYDEYVCKATNIRGTNESAIRFERASVPGQPTLRGYIVTQSTLELFVDEPKNTGGLPVTAYELLYSAFGGPGRWYGPVLFPLDASLDSGSPRFRLHGLVAGTGYQLKLSARSIVGSGTPLGFFVQTSESTQPGPVELIQRTYATDPYSHVIQWKTPLNGGLPLTGYRIRLRPVRLNQNSARSELNPHRTVVGSGPWCEITPEFNNPYLNYYHFTNLDPDQLYQIIVEAVNERGRSLDGVNTDDFGYLNRTPSKRPVVYSFIDSIDQAPFPHDLVPIWSLFRTPVGDELGRPPRVFGRGPVLYIALFIPSKRSFPHQFGLYRPRKLSSYLKLPDDRFKLEQIKCQGAPLPNAVVYCEPQPGNLLTKLHICMCGTNDIVEEMRSTHPDNMNKSGKEKIIEYAYQTDQHVDQKKRQARVQLKPYVKQASNF</sequence>
<dbReference type="InterPro" id="IPR013783">
    <property type="entry name" value="Ig-like_fold"/>
</dbReference>
<evidence type="ECO:0000313" key="8">
    <source>
        <dbReference type="EMBL" id="OON14207.1"/>
    </source>
</evidence>
<dbReference type="Pfam" id="PF13927">
    <property type="entry name" value="Ig_3"/>
    <property type="match status" value="2"/>
</dbReference>
<feature type="signal peptide" evidence="5">
    <location>
        <begin position="1"/>
        <end position="20"/>
    </location>
</feature>
<dbReference type="InterPro" id="IPR036116">
    <property type="entry name" value="FN3_sf"/>
</dbReference>
<accession>A0A1S8WIF4</accession>
<dbReference type="EMBL" id="KV906805">
    <property type="protein sequence ID" value="OON14207.1"/>
    <property type="molecule type" value="Genomic_DNA"/>
</dbReference>
<evidence type="ECO:0000259" key="7">
    <source>
        <dbReference type="PROSITE" id="PS50853"/>
    </source>
</evidence>
<proteinExistence type="predicted"/>
<dbReference type="GO" id="GO:0043005">
    <property type="term" value="C:neuron projection"/>
    <property type="evidence" value="ECO:0007669"/>
    <property type="project" value="TreeGrafter"/>
</dbReference>
<dbReference type="InterPro" id="IPR013098">
    <property type="entry name" value="Ig_I-set"/>
</dbReference>
<dbReference type="Proteomes" id="UP000243686">
    <property type="component" value="Unassembled WGS sequence"/>
</dbReference>
<dbReference type="PROSITE" id="PS50835">
    <property type="entry name" value="IG_LIKE"/>
    <property type="match status" value="4"/>
</dbReference>
<feature type="chain" id="PRO_5013272675" evidence="5">
    <location>
        <begin position="21"/>
        <end position="963"/>
    </location>
</feature>
<organism evidence="8 9">
    <name type="scientific">Opisthorchis viverrini</name>
    <name type="common">Southeast Asian liver fluke</name>
    <dbReference type="NCBI Taxonomy" id="6198"/>
    <lineage>
        <taxon>Eukaryota</taxon>
        <taxon>Metazoa</taxon>
        <taxon>Spiralia</taxon>
        <taxon>Lophotrochozoa</taxon>
        <taxon>Platyhelminthes</taxon>
        <taxon>Trematoda</taxon>
        <taxon>Digenea</taxon>
        <taxon>Opisthorchiida</taxon>
        <taxon>Opisthorchiata</taxon>
        <taxon>Opisthorchiidae</taxon>
        <taxon>Opisthorchis</taxon>
    </lineage>
</organism>
<evidence type="ECO:0000256" key="1">
    <source>
        <dbReference type="ARBA" id="ARBA00022729"/>
    </source>
</evidence>
<dbReference type="InterPro" id="IPR003961">
    <property type="entry name" value="FN3_dom"/>
</dbReference>
<dbReference type="CDD" id="cd00096">
    <property type="entry name" value="Ig"/>
    <property type="match status" value="4"/>
</dbReference>
<evidence type="ECO:0000256" key="2">
    <source>
        <dbReference type="ARBA" id="ARBA00022737"/>
    </source>
</evidence>
<dbReference type="PROSITE" id="PS50853">
    <property type="entry name" value="FN3"/>
    <property type="match status" value="2"/>
</dbReference>